<feature type="non-terminal residue" evidence="2">
    <location>
        <position position="40"/>
    </location>
</feature>
<proteinExistence type="predicted"/>
<keyword evidence="1" id="KW-0812">Transmembrane</keyword>
<protein>
    <submittedName>
        <fullName evidence="2">Uncharacterized protein</fullName>
    </submittedName>
</protein>
<reference evidence="2" key="1">
    <citation type="submission" date="2018-05" db="EMBL/GenBank/DDBJ databases">
        <authorList>
            <person name="Lanie J.A."/>
            <person name="Ng W.-L."/>
            <person name="Kazmierczak K.M."/>
            <person name="Andrzejewski T.M."/>
            <person name="Davidsen T.M."/>
            <person name="Wayne K.J."/>
            <person name="Tettelin H."/>
            <person name="Glass J.I."/>
            <person name="Rusch D."/>
            <person name="Podicherti R."/>
            <person name="Tsui H.-C.T."/>
            <person name="Winkler M.E."/>
        </authorList>
    </citation>
    <scope>NUCLEOTIDE SEQUENCE</scope>
</reference>
<keyword evidence="1" id="KW-0472">Membrane</keyword>
<organism evidence="2">
    <name type="scientific">marine metagenome</name>
    <dbReference type="NCBI Taxonomy" id="408172"/>
    <lineage>
        <taxon>unclassified sequences</taxon>
        <taxon>metagenomes</taxon>
        <taxon>ecological metagenomes</taxon>
    </lineage>
</organism>
<keyword evidence="1" id="KW-1133">Transmembrane helix</keyword>
<evidence type="ECO:0000313" key="2">
    <source>
        <dbReference type="EMBL" id="SVE18973.1"/>
    </source>
</evidence>
<evidence type="ECO:0000256" key="1">
    <source>
        <dbReference type="SAM" id="Phobius"/>
    </source>
</evidence>
<name>A0A383BGN1_9ZZZZ</name>
<feature type="transmembrane region" description="Helical" evidence="1">
    <location>
        <begin position="12"/>
        <end position="34"/>
    </location>
</feature>
<gene>
    <name evidence="2" type="ORF">METZ01_LOCUS471827</name>
</gene>
<accession>A0A383BGN1</accession>
<dbReference type="AlphaFoldDB" id="A0A383BGN1"/>
<sequence>MRIYRRRSFLKLLSKIFILSFPASIFNSSIIHSFGASKKK</sequence>
<dbReference type="EMBL" id="UINC01200198">
    <property type="protein sequence ID" value="SVE18973.1"/>
    <property type="molecule type" value="Genomic_DNA"/>
</dbReference>